<dbReference type="InterPro" id="IPR012340">
    <property type="entry name" value="NA-bd_OB-fold"/>
</dbReference>
<dbReference type="PIRSF" id="PIRSF003135">
    <property type="entry name" value="Primosomal_n"/>
    <property type="match status" value="1"/>
</dbReference>
<dbReference type="GO" id="GO:0003697">
    <property type="term" value="F:single-stranded DNA binding"/>
    <property type="evidence" value="ECO:0007669"/>
    <property type="project" value="UniProtKB-UniRule"/>
</dbReference>
<evidence type="ECO:0000256" key="1">
    <source>
        <dbReference type="ARBA" id="ARBA00022515"/>
    </source>
</evidence>
<evidence type="ECO:0000256" key="3">
    <source>
        <dbReference type="ARBA" id="ARBA00023125"/>
    </source>
</evidence>
<comment type="similarity">
    <text evidence="4">Belongs to the PriB family.</text>
</comment>
<evidence type="ECO:0000313" key="5">
    <source>
        <dbReference type="EMBL" id="SAI43106.1"/>
    </source>
</evidence>
<dbReference type="OrthoDB" id="5296916at2"/>
<comment type="function">
    <text evidence="4">Involved in the restart of stalled replication forks, which reloads the replicative helicase on sites other than the origin of replication; the PriA-PriB pathway is the major replication restart pathway. During primosome assembly it facilitates complex formation between PriA and DnaT on DNA; stabilizes PriA on DNA. Stimulates the DNA unwinding activity of PriA helicase.</text>
</comment>
<keyword evidence="2 4" id="KW-0235">DNA replication</keyword>
<keyword evidence="1 4" id="KW-0639">Primosome</keyword>
<dbReference type="Proteomes" id="UP000077037">
    <property type="component" value="Unassembled WGS sequence"/>
</dbReference>
<dbReference type="AlphaFoldDB" id="A0A157QC27"/>
<dbReference type="PROSITE" id="PS50935">
    <property type="entry name" value="SSB"/>
    <property type="match status" value="1"/>
</dbReference>
<dbReference type="InterPro" id="IPR023646">
    <property type="entry name" value="Prisomal_replication_PriB"/>
</dbReference>
<evidence type="ECO:0000313" key="6">
    <source>
        <dbReference type="Proteomes" id="UP000077037"/>
    </source>
</evidence>
<name>A0A157QC27_9BORD</name>
<dbReference type="GO" id="GO:1990077">
    <property type="term" value="C:primosome complex"/>
    <property type="evidence" value="ECO:0007669"/>
    <property type="project" value="UniProtKB-UniRule"/>
</dbReference>
<dbReference type="HAMAP" id="MF_00720">
    <property type="entry name" value="PriB"/>
    <property type="match status" value="1"/>
</dbReference>
<keyword evidence="3 4" id="KW-0238">DNA-binding</keyword>
<proteinExistence type="inferred from homology"/>
<protein>
    <recommendedName>
        <fullName evidence="4">Replication restart protein PriB</fullName>
    </recommendedName>
</protein>
<evidence type="ECO:0000256" key="2">
    <source>
        <dbReference type="ARBA" id="ARBA00022705"/>
    </source>
</evidence>
<sequence>MNTVELEVRVLEREPLRHTPGGLPAVEFLFSHESDVIEAGHPRRVALTIAAVALGDLAMLLAEVPLGTDLHVQGFLAPVRKDSVKLKLHLQRARRIAGSAGGDPAVA</sequence>
<dbReference type="EMBL" id="FKBS01000017">
    <property type="protein sequence ID" value="SAI43106.1"/>
    <property type="molecule type" value="Genomic_DNA"/>
</dbReference>
<dbReference type="SUPFAM" id="SSF50249">
    <property type="entry name" value="Nucleic acid-binding proteins"/>
    <property type="match status" value="1"/>
</dbReference>
<organism evidence="5 6">
    <name type="scientific">Bordetella ansorpii</name>
    <dbReference type="NCBI Taxonomy" id="288768"/>
    <lineage>
        <taxon>Bacteria</taxon>
        <taxon>Pseudomonadati</taxon>
        <taxon>Pseudomonadota</taxon>
        <taxon>Betaproteobacteria</taxon>
        <taxon>Burkholderiales</taxon>
        <taxon>Alcaligenaceae</taxon>
        <taxon>Bordetella</taxon>
    </lineage>
</organism>
<gene>
    <name evidence="4 5" type="primary">priB</name>
    <name evidence="5" type="ORF">SAMEA1982600_03504</name>
</gene>
<evidence type="ECO:0000256" key="4">
    <source>
        <dbReference type="HAMAP-Rule" id="MF_00720"/>
    </source>
</evidence>
<dbReference type="InterPro" id="IPR000424">
    <property type="entry name" value="Primosome_PriB/ssb"/>
</dbReference>
<accession>A0A157QC27</accession>
<dbReference type="RefSeq" id="WP_066415802.1">
    <property type="nucleotide sequence ID" value="NZ_FKBS01000017.1"/>
</dbReference>
<comment type="subunit">
    <text evidence="4">Homodimer. Interacts with PriA and DnaT. Component of the replication restart primosome. Primosome assembly occurs via a 'hand-off' mechanism. PriA binds to replication forks, subsequently PriB then DnaT bind; DnaT then displaces ssDNA to generate the helicase loading substrate.</text>
</comment>
<reference evidence="5 6" key="1">
    <citation type="submission" date="2016-03" db="EMBL/GenBank/DDBJ databases">
        <authorList>
            <consortium name="Pathogen Informatics"/>
        </authorList>
    </citation>
    <scope>NUCLEOTIDE SEQUENCE [LARGE SCALE GENOMIC DNA]</scope>
    <source>
        <strain evidence="5 6">NCTC13364</strain>
    </source>
</reference>
<dbReference type="Pfam" id="PF22657">
    <property type="entry name" value="SSB_1"/>
    <property type="match status" value="1"/>
</dbReference>
<dbReference type="Gene3D" id="2.40.50.140">
    <property type="entry name" value="Nucleic acid-binding proteins"/>
    <property type="match status" value="1"/>
</dbReference>
<dbReference type="GO" id="GO:0006269">
    <property type="term" value="P:DNA replication, synthesis of primer"/>
    <property type="evidence" value="ECO:0007669"/>
    <property type="project" value="UniProtKB-KW"/>
</dbReference>
<dbReference type="NCBIfam" id="TIGR04418">
    <property type="entry name" value="PriB_gamma"/>
    <property type="match status" value="1"/>
</dbReference>